<feature type="domain" description="Headcase middle" evidence="3">
    <location>
        <begin position="305"/>
        <end position="503"/>
    </location>
</feature>
<organism evidence="4">
    <name type="scientific">Melanaphis sacchari</name>
    <dbReference type="NCBI Taxonomy" id="742174"/>
    <lineage>
        <taxon>Eukaryota</taxon>
        <taxon>Metazoa</taxon>
        <taxon>Ecdysozoa</taxon>
        <taxon>Arthropoda</taxon>
        <taxon>Hexapoda</taxon>
        <taxon>Insecta</taxon>
        <taxon>Pterygota</taxon>
        <taxon>Neoptera</taxon>
        <taxon>Paraneoptera</taxon>
        <taxon>Hemiptera</taxon>
        <taxon>Sternorrhyncha</taxon>
        <taxon>Aphidomorpha</taxon>
        <taxon>Aphidoidea</taxon>
        <taxon>Aphididae</taxon>
        <taxon>Aphidini</taxon>
        <taxon>Melanaphis</taxon>
    </lineage>
</organism>
<evidence type="ECO:0000313" key="4">
    <source>
        <dbReference type="EMBL" id="MBW19667.1"/>
    </source>
</evidence>
<dbReference type="OrthoDB" id="10012848at2759"/>
<dbReference type="AlphaFoldDB" id="A0A2H8TZJ3"/>
<protein>
    <submittedName>
        <fullName evidence="4">Headcase protein</fullName>
    </submittedName>
</protein>
<feature type="compositionally biased region" description="Low complexity" evidence="1">
    <location>
        <begin position="223"/>
        <end position="232"/>
    </location>
</feature>
<feature type="compositionally biased region" description="Low complexity" evidence="1">
    <location>
        <begin position="248"/>
        <end position="278"/>
    </location>
</feature>
<sequence>MAPRRNAMGFNGIGHFADLFGPSTTTAMEQLFHQQQQQQPFQLVQQQHYEECCVPTGDCFMRSSPIRLEDPRAAELYARVVCSDGGCPAGRYMHRECFDAWERLVLVYMKNAAATYTNGNVTPQSNGRRIKDLWTVNVNNNNVVNLNKKGYEMAVKACGCRCGRGYLKKDSEWPQQSSSSVAAAVRRRSSGGSGCAADDAVDGGRTSAAPPAVGKKKKRRQPAARQPASAASAMMMADYTELRLRAGSLSGSSNGSSSPITNSASSVSPAHSGSFGSSTGAGSGSGSSSSKKRGACLKDVFERQSSMNGNGIFCRRLDFSTFNRLPRHMLNSYHVKIEDEGNHGNDETRSFILSSLAAQNQSRVNCVLCSDVMLVFDRYPLVDGTFFLSPKQYNKNAVEVKNEGRALFLNAVCMKCLDGKDADRKLCCRFCATQWDGSSLIMGTMYAYDVFAAMPCCNERLKCNGCQKALMLSHQRLNFYSDYSRKVTCPHCTSVDYHFVKPLAVYYTRQWP</sequence>
<proteinExistence type="predicted"/>
<dbReference type="InterPro" id="IPR054537">
    <property type="entry name" value="HECA_N"/>
</dbReference>
<feature type="region of interest" description="Disordered" evidence="1">
    <location>
        <begin position="170"/>
        <end position="232"/>
    </location>
</feature>
<accession>A0A2H8TZJ3</accession>
<dbReference type="Pfam" id="PF15353">
    <property type="entry name" value="HECA_N"/>
    <property type="match status" value="1"/>
</dbReference>
<dbReference type="PANTHER" id="PTHR13425">
    <property type="entry name" value="HEADCASE PROTEIN"/>
    <property type="match status" value="1"/>
</dbReference>
<reference evidence="4" key="1">
    <citation type="submission" date="2017-10" db="EMBL/GenBank/DDBJ databases">
        <title>Transcriptome Assembly of Sugarcane Aphid Adults.</title>
        <authorList>
            <person name="Scully E.D."/>
            <person name="Palmer N.A."/>
            <person name="Geib S.M."/>
            <person name="Sarath G."/>
            <person name="Sattler S.E."/>
        </authorList>
    </citation>
    <scope>NUCLEOTIDE SEQUENCE</scope>
    <source>
        <tissue evidence="4">Whole body</tissue>
    </source>
</reference>
<dbReference type="EMBL" id="GFXV01007862">
    <property type="protein sequence ID" value="MBW19667.1"/>
    <property type="molecule type" value="Transcribed_RNA"/>
</dbReference>
<dbReference type="InterPro" id="IPR031947">
    <property type="entry name" value="Headcase_mid"/>
</dbReference>
<feature type="domain" description="Headcase N-terminal" evidence="2">
    <location>
        <begin position="51"/>
        <end position="173"/>
    </location>
</feature>
<dbReference type="InterPro" id="IPR026066">
    <property type="entry name" value="Headcase"/>
</dbReference>
<evidence type="ECO:0000256" key="1">
    <source>
        <dbReference type="SAM" id="MobiDB-lite"/>
    </source>
</evidence>
<evidence type="ECO:0000259" key="3">
    <source>
        <dbReference type="Pfam" id="PF16002"/>
    </source>
</evidence>
<evidence type="ECO:0000259" key="2">
    <source>
        <dbReference type="Pfam" id="PF15353"/>
    </source>
</evidence>
<dbReference type="Pfam" id="PF16002">
    <property type="entry name" value="Headcase"/>
    <property type="match status" value="1"/>
</dbReference>
<gene>
    <name evidence="4" type="primary">hdc</name>
</gene>
<name>A0A2H8TZJ3_9HEMI</name>
<feature type="region of interest" description="Disordered" evidence="1">
    <location>
        <begin position="248"/>
        <end position="291"/>
    </location>
</feature>
<dbReference type="PANTHER" id="PTHR13425:SF3">
    <property type="entry name" value="HEADCASE PROTEIN HOMOLOG"/>
    <property type="match status" value="1"/>
</dbReference>